<sequence length="366" mass="42449">MIGGTTGATETIPAESATSMNISTKFLEVLKLSFKIKYMDEDTAPAKKRKKIEAIEKRMNALFSNVNDVFTGIDDIIALATAYYNIGLQYVYSKHDDSKTAYRYFSKCMKLLKGKESDYKTILLHIGVLNEINSVYEKLFSKEHTYWLNKAVEEYLIYTTKDNYRHPIHIASLVDIKERESDPRTILDTLHHKTLQELGDRYRTRPKDKHLFVGCMNTLINNRVRYMVVNKRKFDDKCPDMALTIFDLSKYFLANSHFAIAKSYITMADCVIHKFVEDRLKTTGKKGTSSYQLPKNYMDARAVRDISWGFYGVSLLRFRMEKFSQNKESKSEIEDLILKVETKSEVPDLLFSVLEEQRITIEIAET</sequence>
<dbReference type="RefSeq" id="XP_024869997.1">
    <property type="nucleotide sequence ID" value="XM_025014229.1"/>
</dbReference>
<evidence type="ECO:0000313" key="1">
    <source>
        <dbReference type="Proteomes" id="UP000504618"/>
    </source>
</evidence>
<feature type="non-terminal residue" evidence="2">
    <location>
        <position position="366"/>
    </location>
</feature>
<gene>
    <name evidence="2" type="primary">LOC112453439</name>
</gene>
<accession>A0A6J1PK44</accession>
<organism evidence="1 2">
    <name type="scientific">Temnothorax curvispinosus</name>
    <dbReference type="NCBI Taxonomy" id="300111"/>
    <lineage>
        <taxon>Eukaryota</taxon>
        <taxon>Metazoa</taxon>
        <taxon>Ecdysozoa</taxon>
        <taxon>Arthropoda</taxon>
        <taxon>Hexapoda</taxon>
        <taxon>Insecta</taxon>
        <taxon>Pterygota</taxon>
        <taxon>Neoptera</taxon>
        <taxon>Endopterygota</taxon>
        <taxon>Hymenoptera</taxon>
        <taxon>Apocrita</taxon>
        <taxon>Aculeata</taxon>
        <taxon>Formicoidea</taxon>
        <taxon>Formicidae</taxon>
        <taxon>Myrmicinae</taxon>
        <taxon>Temnothorax</taxon>
    </lineage>
</organism>
<reference evidence="2" key="1">
    <citation type="submission" date="2025-08" db="UniProtKB">
        <authorList>
            <consortium name="RefSeq"/>
        </authorList>
    </citation>
    <scope>IDENTIFICATION</scope>
    <source>
        <tissue evidence="2">Whole body</tissue>
    </source>
</reference>
<dbReference type="AlphaFoldDB" id="A0A6J1PK44"/>
<dbReference type="GeneID" id="112453439"/>
<evidence type="ECO:0000313" key="2">
    <source>
        <dbReference type="RefSeq" id="XP_024869997.1"/>
    </source>
</evidence>
<dbReference type="OrthoDB" id="7554758at2759"/>
<name>A0A6J1PK44_9HYME</name>
<proteinExistence type="predicted"/>
<dbReference type="Proteomes" id="UP000504618">
    <property type="component" value="Unplaced"/>
</dbReference>
<protein>
    <submittedName>
        <fullName evidence="2">Uncharacterized protein LOC112453439</fullName>
    </submittedName>
</protein>
<keyword evidence="1" id="KW-1185">Reference proteome</keyword>